<dbReference type="Pfam" id="PF00106">
    <property type="entry name" value="adh_short"/>
    <property type="match status" value="2"/>
</dbReference>
<dbReference type="PANTHER" id="PTHR43618:SF18">
    <property type="entry name" value="SHORT CHAIN DEHYDROGENASE_REDUCTASE FAMILY (AFU_ORTHOLOGUE AFUA_5G12480)"/>
    <property type="match status" value="1"/>
</dbReference>
<dbReference type="EMBL" id="MAVT02001181">
    <property type="protein sequence ID" value="POS71742.1"/>
    <property type="molecule type" value="Genomic_DNA"/>
</dbReference>
<dbReference type="InterPro" id="IPR002347">
    <property type="entry name" value="SDR_fam"/>
</dbReference>
<dbReference type="PROSITE" id="PS00061">
    <property type="entry name" value="ADH_SHORT"/>
    <property type="match status" value="1"/>
</dbReference>
<gene>
    <name evidence="4" type="ORF">DHEL01_v209865</name>
</gene>
<dbReference type="SUPFAM" id="SSF51735">
    <property type="entry name" value="NAD(P)-binding Rossmann-fold domains"/>
    <property type="match status" value="1"/>
</dbReference>
<evidence type="ECO:0000256" key="3">
    <source>
        <dbReference type="ARBA" id="ARBA00023002"/>
    </source>
</evidence>
<dbReference type="Gene3D" id="3.40.50.720">
    <property type="entry name" value="NAD(P)-binding Rossmann-like Domain"/>
    <property type="match status" value="1"/>
</dbReference>
<dbReference type="GO" id="GO:0016491">
    <property type="term" value="F:oxidoreductase activity"/>
    <property type="evidence" value="ECO:0007669"/>
    <property type="project" value="UniProtKB-KW"/>
</dbReference>
<keyword evidence="5" id="KW-1185">Reference proteome</keyword>
<dbReference type="InterPro" id="IPR020904">
    <property type="entry name" value="Sc_DH/Rdtase_CS"/>
</dbReference>
<reference evidence="4" key="1">
    <citation type="submission" date="2017-09" db="EMBL/GenBank/DDBJ databases">
        <title>Polyketide synthases of a Diaporthe helianthi virulent isolate.</title>
        <authorList>
            <person name="Baroncelli R."/>
        </authorList>
    </citation>
    <scope>NUCLEOTIDE SEQUENCE [LARGE SCALE GENOMIC DNA]</scope>
    <source>
        <strain evidence="4">7/96</strain>
    </source>
</reference>
<evidence type="ECO:0000256" key="2">
    <source>
        <dbReference type="ARBA" id="ARBA00022857"/>
    </source>
</evidence>
<organism evidence="4 5">
    <name type="scientific">Diaporthe helianthi</name>
    <dbReference type="NCBI Taxonomy" id="158607"/>
    <lineage>
        <taxon>Eukaryota</taxon>
        <taxon>Fungi</taxon>
        <taxon>Dikarya</taxon>
        <taxon>Ascomycota</taxon>
        <taxon>Pezizomycotina</taxon>
        <taxon>Sordariomycetes</taxon>
        <taxon>Sordariomycetidae</taxon>
        <taxon>Diaporthales</taxon>
        <taxon>Diaporthaceae</taxon>
        <taxon>Diaporthe</taxon>
    </lineage>
</organism>
<dbReference type="PANTHER" id="PTHR43618">
    <property type="entry name" value="7-ALPHA-HYDROXYSTEROID DEHYDROGENASE"/>
    <property type="match status" value="1"/>
</dbReference>
<name>A0A2P5HNB3_DIAHE</name>
<dbReference type="OrthoDB" id="2962696at2759"/>
<accession>A0A2P5HNB3</accession>
<dbReference type="InParanoid" id="A0A2P5HNB3"/>
<keyword evidence="3" id="KW-0560">Oxidoreductase</keyword>
<sequence length="328" mass="34850">MLDTKSIFGVDGIVAVVTGGGTGIGWNMAEALAVNGARKVYILGRRADVLKQAAAKYPDVMVPIVCDVISKQSLQSSVDQITKETGYINLLIANSGIGGPKNHQYDLSLSVSDLRTKLLTPTMEDFTHTFHVNVTGAWFTMVSFLELLDAGNKHAVSGEPGAFGAPLEGAKHPSIQSQIVFTASLAAFSRSWFTTPAYGGSKAAILQLMKHTSTNLTPYGIRANALAPGREYNLNIPAGHLAVVSVRIRDTDLSNTVFPSELTAGMLSGRNPDQETQDNPLWIPTHKFGGPEEMAGAILYLASRAGSFTNGNAILNDGGRASILPSTY</sequence>
<keyword evidence="2" id="KW-0521">NADP</keyword>
<dbReference type="Proteomes" id="UP000094444">
    <property type="component" value="Unassembled WGS sequence"/>
</dbReference>
<comment type="similarity">
    <text evidence="1">Belongs to the short-chain dehydrogenases/reductases (SDR) family.</text>
</comment>
<dbReference type="InterPro" id="IPR052178">
    <property type="entry name" value="Sec_Metab_Biosynth_SDR"/>
</dbReference>
<dbReference type="AlphaFoldDB" id="A0A2P5HNB3"/>
<dbReference type="PRINTS" id="PR00081">
    <property type="entry name" value="GDHRDH"/>
</dbReference>
<dbReference type="STRING" id="158607.A0A2P5HNB3"/>
<proteinExistence type="inferred from homology"/>
<dbReference type="InterPro" id="IPR036291">
    <property type="entry name" value="NAD(P)-bd_dom_sf"/>
</dbReference>
<comment type="caution">
    <text evidence="4">The sequence shown here is derived from an EMBL/GenBank/DDBJ whole genome shotgun (WGS) entry which is preliminary data.</text>
</comment>
<evidence type="ECO:0000313" key="4">
    <source>
        <dbReference type="EMBL" id="POS71742.1"/>
    </source>
</evidence>
<evidence type="ECO:0000256" key="1">
    <source>
        <dbReference type="ARBA" id="ARBA00006484"/>
    </source>
</evidence>
<dbReference type="CDD" id="cd05233">
    <property type="entry name" value="SDR_c"/>
    <property type="match status" value="1"/>
</dbReference>
<protein>
    <submittedName>
        <fullName evidence="4">Short chain dehydrogenase/reductase</fullName>
    </submittedName>
</protein>
<evidence type="ECO:0000313" key="5">
    <source>
        <dbReference type="Proteomes" id="UP000094444"/>
    </source>
</evidence>